<dbReference type="InterPro" id="IPR015919">
    <property type="entry name" value="Cadherin-like_sf"/>
</dbReference>
<evidence type="ECO:0000256" key="3">
    <source>
        <dbReference type="ARBA" id="ARBA00022737"/>
    </source>
</evidence>
<dbReference type="InterPro" id="IPR013783">
    <property type="entry name" value="Ig-like_fold"/>
</dbReference>
<dbReference type="SUPFAM" id="SSF51126">
    <property type="entry name" value="Pectin lyase-like"/>
    <property type="match status" value="2"/>
</dbReference>
<keyword evidence="6" id="KW-1185">Reference proteome</keyword>
<evidence type="ECO:0000313" key="5">
    <source>
        <dbReference type="EMBL" id="SKC07049.1"/>
    </source>
</evidence>
<dbReference type="NCBIfam" id="TIGR02601">
    <property type="entry name" value="autotrns_rpt"/>
    <property type="match status" value="5"/>
</dbReference>
<reference evidence="6" key="1">
    <citation type="submission" date="2017-02" db="EMBL/GenBank/DDBJ databases">
        <authorList>
            <person name="Varghese N."/>
            <person name="Submissions S."/>
        </authorList>
    </citation>
    <scope>NUCLEOTIDE SEQUENCE [LARGE SCALE GENOMIC DNA]</scope>
    <source>
        <strain evidence="6">DSM 24091</strain>
    </source>
</reference>
<keyword evidence="3" id="KW-0677">Repeat</keyword>
<dbReference type="GO" id="GO:0035591">
    <property type="term" value="F:signaling adaptor activity"/>
    <property type="evidence" value="ECO:0007669"/>
    <property type="project" value="TreeGrafter"/>
</dbReference>
<dbReference type="Proteomes" id="UP000190150">
    <property type="component" value="Unassembled WGS sequence"/>
</dbReference>
<protein>
    <submittedName>
        <fullName evidence="5">Autotransporter-associated beta strand repeat-containing protein</fullName>
    </submittedName>
</protein>
<dbReference type="NCBIfam" id="NF012211">
    <property type="entry name" value="tand_rpt_95"/>
    <property type="match status" value="1"/>
</dbReference>
<name>A0A1T5GF54_9SPHI</name>
<proteinExistence type="predicted"/>
<accession>A0A1T5GF54</accession>
<dbReference type="PANTHER" id="PTHR47566:SF1">
    <property type="entry name" value="PROTEIN NUD1"/>
    <property type="match status" value="1"/>
</dbReference>
<dbReference type="InterPro" id="IPR012332">
    <property type="entry name" value="Autotransporter_pectin_lyase_C"/>
</dbReference>
<dbReference type="SUPFAM" id="SSF52058">
    <property type="entry name" value="L domain-like"/>
    <property type="match status" value="1"/>
</dbReference>
<keyword evidence="2" id="KW-0732">Signal</keyword>
<gene>
    <name evidence="5" type="ORF">SAMN05660841_04011</name>
</gene>
<dbReference type="Pfam" id="PF05345">
    <property type="entry name" value="He_PIG"/>
    <property type="match status" value="3"/>
</dbReference>
<evidence type="ECO:0000256" key="1">
    <source>
        <dbReference type="ARBA" id="ARBA00022614"/>
    </source>
</evidence>
<evidence type="ECO:0000313" key="6">
    <source>
        <dbReference type="Proteomes" id="UP000190150"/>
    </source>
</evidence>
<dbReference type="InterPro" id="IPR002126">
    <property type="entry name" value="Cadherin-like_dom"/>
</dbReference>
<keyword evidence="1" id="KW-0433">Leucine-rich repeat</keyword>
<feature type="domain" description="Cadherin" evidence="4">
    <location>
        <begin position="1335"/>
        <end position="1432"/>
    </location>
</feature>
<evidence type="ECO:0000259" key="4">
    <source>
        <dbReference type="PROSITE" id="PS50268"/>
    </source>
</evidence>
<dbReference type="GO" id="GO:0007156">
    <property type="term" value="P:homophilic cell adhesion via plasma membrane adhesion molecules"/>
    <property type="evidence" value="ECO:0007669"/>
    <property type="project" value="InterPro"/>
</dbReference>
<dbReference type="Pfam" id="PF17963">
    <property type="entry name" value="Big_9"/>
    <property type="match status" value="1"/>
</dbReference>
<dbReference type="InterPro" id="IPR032675">
    <property type="entry name" value="LRR_dom_sf"/>
</dbReference>
<dbReference type="PROSITE" id="PS50268">
    <property type="entry name" value="CADHERIN_2"/>
    <property type="match status" value="1"/>
</dbReference>
<evidence type="ECO:0000256" key="2">
    <source>
        <dbReference type="ARBA" id="ARBA00022729"/>
    </source>
</evidence>
<dbReference type="Gene3D" id="2.60.40.60">
    <property type="entry name" value="Cadherins"/>
    <property type="match status" value="1"/>
</dbReference>
<dbReference type="STRING" id="1513896.SAMN05660841_04011"/>
<dbReference type="InterPro" id="IPR013425">
    <property type="entry name" value="Autotrns_rpt"/>
</dbReference>
<sequence length="1818" mass="185753">MASPCGSCSKDKIMKGTIQRTIAVCTILVSALTAGYAQNVNIPDANFKNALLNHFPVINTDGDGEISLAEAAAFIGNIDVANKQIADLTGINAFVNVTSLSCYLNQLTALDIRLNTKLTFLACDRNKLTALDVSQNRDLGTLWCHTNPLGVLDVTQNTKLTQLACTSNQLTHLDLTKNVDLGILHCNTNELTVLDLSKNTKLTYLSTYLNQLTTLDVSKNTALTQLYCDRNQLTALDVSLNTKLVYLWCHTNRLTSLDLSKNTALTDLLCHTNRLAILNLKNGNNMSIPNANFDIRYNPNLTCVAVDNAVWSTANWIGKDAQTSYSVQCANNAPVINGLNGDSAAWPGAGNSVTLDVGGNATVSDAEMDALNGGLGNYNGASLVVERAGGTPLSMDIIDFNTSGALFSVQGSSLQSNGLTFATYMQVGGVLTINFNSSGTIATNALVNEVLRRITYRNDTPAGDAVFKFTFSDGVASTTANVTVTSDFIYITKPKDTPTINLADGVSFSEAVAMAAADATGAQTLVFTSIMSGTMTLAGSLSINESLTINADAAPNLVITGSTITLGAGTTLSLTNTSGTVEIASTIAGAGSLGKTGNGTLSLTSNNNNTNWTGSLSVTGGILVVRYGIQLSRGNLMLDNGTILLTVPESNTVPVSNTVLLGSNGGTIQVNGAGTASFTEVVSGGKLRKTGGGTLLLFSDGNTYGSTDVLNGTLHVNTDADLGSGAITMANGTTLLINSATTIDNNIALDGSATIGSRANSTLSGLLSGTGTLTKTGSGILTLSGTNSHSGAVSLTAGGLTLSGGSSVHDTAPVNLSAATTLTISTAETIGSLAGSGNVLLNASLSTGGNNTSTTFSGVISGVSNLVKAGSGTFSLTGTNTYAGSTTISAGTLQLRGGSAIPDDSPVSVAAGALLELFDSPETIGSLAGAGNVSLNGNKLSAGKDNSSTVFSGIISGAGALSKNGTGTWTLSGANRYIGGTTLAGGELIANNNSALGTGMVSVSSPATLGTTVEGTTLANLFSLGANATIRNDVSMTLSNAIQGVGALSKTGTGTLTLSGSNGYMGGTTLAGGTLIANDHNALGTGTVNMGVGAILGTTVEGTTLANLFSLGANATIRNDVSMTLSNAIQGVGGLTKMGTGTLTLSDDNGYLGATIVSAGRLVVDGKLNETILVYVAPGATLAGNGEIFKNGSNYKLFVETGGVLSPGNSPGILTVNGNLQMKSGSTLAIEINGVTPGTGYDQVVVNGGVDISDASLAVTHGYAALNGQQYTIITNDASDAVTGTFSGLAEGSTLTAGGNGTVLTSSYTGGTGNDFTLTAPVNTAPTNIILSGTTVNENVAPNTTVGTLSTTDADQGDTFTYSFVAGTGSTDNASFSILGNSLNINASPDYETKTSYSVRIRSTDSYGATFEKVFLITVLDLNSPPVLAPIYNHIVYEGSMLTFTAKATDDGEPNGTLTFSLVDAPEGARIDAVSGVFIWTPTEAQGPNSYTFDVVVSDGKLTDEQTITVTVMEVNTAPVLVTIGHKIVDEESLLTFEVVGTDSDLPANTLRYSLVGEPTGASIDPVTGVFTWIPTEAQGPRTYTFKVRLSDGLLYDEKEIKVTVNEVNVAPVAKNDSYFTDEDTPLIIAAPGLLANDTDSDSPAQTLIAETVLPPAKGTLTLNANGSFTYIPNANFYGADSFRYWISDGSLWSNIATVTITVNPVNDAPTINGTPATTVDQDVVYSFIPTASDVDGDALTFSINNKPTWATFNTATGELTGTPSNADVGTTMGIVISVSDGSLSASLPVFTITIVNVNDGPIISGIPATSVNQDAVY</sequence>
<dbReference type="FunFam" id="2.60.40.10:FF:002543">
    <property type="match status" value="1"/>
</dbReference>
<dbReference type="Pfam" id="PF12951">
    <property type="entry name" value="PATR"/>
    <property type="match status" value="7"/>
</dbReference>
<dbReference type="Gene3D" id="2.160.20.20">
    <property type="match status" value="1"/>
</dbReference>
<dbReference type="SUPFAM" id="SSF49313">
    <property type="entry name" value="Cadherin-like"/>
    <property type="match status" value="4"/>
</dbReference>
<dbReference type="GO" id="GO:0016020">
    <property type="term" value="C:membrane"/>
    <property type="evidence" value="ECO:0007669"/>
    <property type="project" value="InterPro"/>
</dbReference>
<dbReference type="Gene3D" id="2.60.40.3440">
    <property type="match status" value="1"/>
</dbReference>
<dbReference type="SMART" id="SM00112">
    <property type="entry name" value="CA"/>
    <property type="match status" value="4"/>
</dbReference>
<dbReference type="Gene3D" id="3.80.10.10">
    <property type="entry name" value="Ribonuclease Inhibitor"/>
    <property type="match status" value="1"/>
</dbReference>
<organism evidence="5 6">
    <name type="scientific">Sphingobacterium nematocida</name>
    <dbReference type="NCBI Taxonomy" id="1513896"/>
    <lineage>
        <taxon>Bacteria</taxon>
        <taxon>Pseudomonadati</taxon>
        <taxon>Bacteroidota</taxon>
        <taxon>Sphingobacteriia</taxon>
        <taxon>Sphingobacteriales</taxon>
        <taxon>Sphingobacteriaceae</taxon>
        <taxon>Sphingobacterium</taxon>
    </lineage>
</organism>
<feature type="non-terminal residue" evidence="5">
    <location>
        <position position="1818"/>
    </location>
</feature>
<dbReference type="CDD" id="cd11304">
    <property type="entry name" value="Cadherin_repeat"/>
    <property type="match status" value="1"/>
</dbReference>
<dbReference type="PANTHER" id="PTHR47566">
    <property type="match status" value="1"/>
</dbReference>
<dbReference type="SMART" id="SM00736">
    <property type="entry name" value="CADG"/>
    <property type="match status" value="3"/>
</dbReference>
<dbReference type="GO" id="GO:0005509">
    <property type="term" value="F:calcium ion binding"/>
    <property type="evidence" value="ECO:0007669"/>
    <property type="project" value="InterPro"/>
</dbReference>
<dbReference type="InterPro" id="IPR052574">
    <property type="entry name" value="CDIRP"/>
</dbReference>
<dbReference type="EMBL" id="FUZF01000024">
    <property type="protein sequence ID" value="SKC07049.1"/>
    <property type="molecule type" value="Genomic_DNA"/>
</dbReference>
<dbReference type="InterPro" id="IPR006644">
    <property type="entry name" value="Cadg"/>
</dbReference>
<dbReference type="Gene3D" id="2.60.40.10">
    <property type="entry name" value="Immunoglobulins"/>
    <property type="match status" value="2"/>
</dbReference>
<dbReference type="InterPro" id="IPR011050">
    <property type="entry name" value="Pectin_lyase_fold/virulence"/>
</dbReference>